<evidence type="ECO:0000313" key="9">
    <source>
        <dbReference type="Proteomes" id="UP001608902"/>
    </source>
</evidence>
<name>A0ABD6ERH3_9BILA</name>
<dbReference type="GO" id="GO:0008061">
    <property type="term" value="F:chitin binding"/>
    <property type="evidence" value="ECO:0007669"/>
    <property type="project" value="UniProtKB-KW"/>
</dbReference>
<evidence type="ECO:0000259" key="7">
    <source>
        <dbReference type="PROSITE" id="PS50940"/>
    </source>
</evidence>
<evidence type="ECO:0000256" key="5">
    <source>
        <dbReference type="ARBA" id="ARBA00023180"/>
    </source>
</evidence>
<accession>A0ABD6ERH3</accession>
<keyword evidence="5" id="KW-0325">Glycoprotein</keyword>
<dbReference type="PANTHER" id="PTHR23301">
    <property type="entry name" value="CHITIN BINDING PERITROPHIN-A"/>
    <property type="match status" value="1"/>
</dbReference>
<reference evidence="8 9" key="1">
    <citation type="submission" date="2024-08" db="EMBL/GenBank/DDBJ databases">
        <title>Gnathostoma spinigerum genome.</title>
        <authorList>
            <person name="Gonzalez-Bertolin B."/>
            <person name="Monzon S."/>
            <person name="Zaballos A."/>
            <person name="Jimenez P."/>
            <person name="Dekumyoy P."/>
            <person name="Varona S."/>
            <person name="Cuesta I."/>
            <person name="Sumanam S."/>
            <person name="Adisakwattana P."/>
            <person name="Gasser R.B."/>
            <person name="Hernandez-Gonzalez A."/>
            <person name="Young N.D."/>
            <person name="Perteguer M.J."/>
        </authorList>
    </citation>
    <scope>NUCLEOTIDE SEQUENCE [LARGE SCALE GENOMIC DNA]</scope>
    <source>
        <strain evidence="8">AL3</strain>
        <tissue evidence="8">Liver</tissue>
    </source>
</reference>
<sequence>MLTGKILMIGCPQALFVFSLLIGSHLQEYQVGRSDTKDDFHIGHHGYHPRGTRQCIEGSMIANETDCSIYHECVGGRYELRLCPYLKLFDPQSQCCKSDYVCPYSTAMNLQTETCTIGETRSIETDCRAYLECVGSPPHFERRICADGQIFSRDSKMCIPGGYGAGNGIIYNTAADGINTDSVECQESSTSSGYRADPNNPRAYYQCANGKWVHKNCPANLEWNSLAVVCDWPKHLVMNEQRQGCPTVRC</sequence>
<feature type="domain" description="Chitin-binding type-2" evidence="7">
    <location>
        <begin position="112"/>
        <end position="158"/>
    </location>
</feature>
<dbReference type="InterPro" id="IPR036508">
    <property type="entry name" value="Chitin-bd_dom_sf"/>
</dbReference>
<dbReference type="PROSITE" id="PS50940">
    <property type="entry name" value="CHIT_BIND_II"/>
    <property type="match status" value="3"/>
</dbReference>
<dbReference type="Proteomes" id="UP001608902">
    <property type="component" value="Unassembled WGS sequence"/>
</dbReference>
<dbReference type="PANTHER" id="PTHR23301:SF106">
    <property type="entry name" value="CHITIN-BINDING TYPE-2 DOMAIN-CONTAINING PROTEIN-RELATED"/>
    <property type="match status" value="1"/>
</dbReference>
<keyword evidence="9" id="KW-1185">Reference proteome</keyword>
<dbReference type="Gene3D" id="2.170.140.10">
    <property type="entry name" value="Chitin binding domain"/>
    <property type="match status" value="2"/>
</dbReference>
<dbReference type="Pfam" id="PF01607">
    <property type="entry name" value="CBM_14"/>
    <property type="match status" value="3"/>
</dbReference>
<evidence type="ECO:0000313" key="8">
    <source>
        <dbReference type="EMBL" id="MFH4982150.1"/>
    </source>
</evidence>
<evidence type="ECO:0000256" key="2">
    <source>
        <dbReference type="ARBA" id="ARBA00022729"/>
    </source>
</evidence>
<keyword evidence="1" id="KW-0147">Chitin-binding</keyword>
<dbReference type="EMBL" id="JBGFUD010008581">
    <property type="protein sequence ID" value="MFH4982150.1"/>
    <property type="molecule type" value="Genomic_DNA"/>
</dbReference>
<dbReference type="InterPro" id="IPR002557">
    <property type="entry name" value="Chitin-bd_dom"/>
</dbReference>
<comment type="caution">
    <text evidence="8">The sequence shown here is derived from an EMBL/GenBank/DDBJ whole genome shotgun (WGS) entry which is preliminary data.</text>
</comment>
<keyword evidence="2 6" id="KW-0732">Signal</keyword>
<feature type="domain" description="Chitin-binding type-2" evidence="7">
    <location>
        <begin position="52"/>
        <end position="104"/>
    </location>
</feature>
<proteinExistence type="predicted"/>
<protein>
    <recommendedName>
        <fullName evidence="7">Chitin-binding type-2 domain-containing protein</fullName>
    </recommendedName>
</protein>
<feature type="domain" description="Chitin-binding type-2" evidence="7">
    <location>
        <begin position="182"/>
        <end position="247"/>
    </location>
</feature>
<dbReference type="AlphaFoldDB" id="A0ABD6ERH3"/>
<keyword evidence="3" id="KW-0677">Repeat</keyword>
<feature type="chain" id="PRO_5044785210" description="Chitin-binding type-2 domain-containing protein" evidence="6">
    <location>
        <begin position="27"/>
        <end position="250"/>
    </location>
</feature>
<dbReference type="InterPro" id="IPR051940">
    <property type="entry name" value="Chitin_bind-dev_reg"/>
</dbReference>
<organism evidence="8 9">
    <name type="scientific">Gnathostoma spinigerum</name>
    <dbReference type="NCBI Taxonomy" id="75299"/>
    <lineage>
        <taxon>Eukaryota</taxon>
        <taxon>Metazoa</taxon>
        <taxon>Ecdysozoa</taxon>
        <taxon>Nematoda</taxon>
        <taxon>Chromadorea</taxon>
        <taxon>Rhabditida</taxon>
        <taxon>Spirurina</taxon>
        <taxon>Gnathostomatomorpha</taxon>
        <taxon>Gnathostomatoidea</taxon>
        <taxon>Gnathostomatidae</taxon>
        <taxon>Gnathostoma</taxon>
    </lineage>
</organism>
<dbReference type="SUPFAM" id="SSF57625">
    <property type="entry name" value="Invertebrate chitin-binding proteins"/>
    <property type="match status" value="3"/>
</dbReference>
<keyword evidence="4" id="KW-1015">Disulfide bond</keyword>
<gene>
    <name evidence="8" type="ORF">AB6A40_008859</name>
</gene>
<evidence type="ECO:0000256" key="4">
    <source>
        <dbReference type="ARBA" id="ARBA00023157"/>
    </source>
</evidence>
<dbReference type="SMART" id="SM00494">
    <property type="entry name" value="ChtBD2"/>
    <property type="match status" value="3"/>
</dbReference>
<feature type="signal peptide" evidence="6">
    <location>
        <begin position="1"/>
        <end position="26"/>
    </location>
</feature>
<evidence type="ECO:0000256" key="3">
    <source>
        <dbReference type="ARBA" id="ARBA00022737"/>
    </source>
</evidence>
<evidence type="ECO:0000256" key="6">
    <source>
        <dbReference type="SAM" id="SignalP"/>
    </source>
</evidence>
<evidence type="ECO:0000256" key="1">
    <source>
        <dbReference type="ARBA" id="ARBA00022669"/>
    </source>
</evidence>